<evidence type="ECO:0000256" key="5">
    <source>
        <dbReference type="ARBA" id="ARBA00022737"/>
    </source>
</evidence>
<evidence type="ECO:0000256" key="6">
    <source>
        <dbReference type="ARBA" id="ARBA00022771"/>
    </source>
</evidence>
<proteinExistence type="predicted"/>
<dbReference type="InterPro" id="IPR031127">
    <property type="entry name" value="E3_UB_ligase_RBR"/>
</dbReference>
<dbReference type="InterPro" id="IPR013083">
    <property type="entry name" value="Znf_RING/FYVE/PHD"/>
</dbReference>
<keyword evidence="8" id="KW-0862">Zinc</keyword>
<evidence type="ECO:0000256" key="2">
    <source>
        <dbReference type="ARBA" id="ARBA00012251"/>
    </source>
</evidence>
<keyword evidence="5" id="KW-0677">Repeat</keyword>
<dbReference type="Pfam" id="PF01485">
    <property type="entry name" value="IBR"/>
    <property type="match status" value="2"/>
</dbReference>
<accession>A0A5N7D8Q2</accession>
<accession>A0A5N6I7U9</accession>
<dbReference type="Gene3D" id="1.20.120.1750">
    <property type="match status" value="1"/>
</dbReference>
<sequence length="448" mass="51348">MTRERAIEPPKGDTDDEIVALLRQMEEIDLFGEKQKGKGRADEPLDIDIAVTVFRDGVQTHVGFLNDLKLAQSIGHAVYMDGPAIAGITHGELQAQRDRQLAITMSADDPELQNPPRGKLHRHSHPLNIPWDFLNGQGDIDCGSDEDKGGPSKTYAEHQKEAMEKLTHQKQQCCTCFDSFQSSDMVGLECGDLYCTDCLKSLFMRATKDEQLFPPRCCRRHIPLSLVEKQMTTEEMDVFQRAAIEFSTTNRTYCSNTDCGRFIVPTNIVAQQAKCKYCGSLTCTVCKNTFHHDDCPEDTALQETLELARSQGWQRCVSCKAMVELTIGCYHMRCNCKAEFCYLCGRKWKSCRCVLWQEGRLVARAEQIVDREVDYALPQQERQRRIAQVRNNLLETHECEHSRRFERILNGSRHGLQCELCGARHWKFILRCRRCQLDVCQDCRMHRV</sequence>
<dbReference type="AlphaFoldDB" id="A0A5N7D8Q2"/>
<evidence type="ECO:0000256" key="7">
    <source>
        <dbReference type="ARBA" id="ARBA00022786"/>
    </source>
</evidence>
<dbReference type="GeneID" id="43669608"/>
<keyword evidence="7" id="KW-0833">Ubl conjugation pathway</keyword>
<dbReference type="SUPFAM" id="SSF57850">
    <property type="entry name" value="RING/U-box"/>
    <property type="match status" value="2"/>
</dbReference>
<keyword evidence="3" id="KW-0808">Transferase</keyword>
<feature type="domain" description="RING-type" evidence="9">
    <location>
        <begin position="169"/>
        <end position="362"/>
    </location>
</feature>
<evidence type="ECO:0000256" key="3">
    <source>
        <dbReference type="ARBA" id="ARBA00022679"/>
    </source>
</evidence>
<evidence type="ECO:0000313" key="11">
    <source>
        <dbReference type="Proteomes" id="UP000325579"/>
    </source>
</evidence>
<keyword evidence="4" id="KW-0479">Metal-binding</keyword>
<keyword evidence="11" id="KW-1185">Reference proteome</keyword>
<dbReference type="CDD" id="cd22584">
    <property type="entry name" value="Rcat_RBR_unk"/>
    <property type="match status" value="1"/>
</dbReference>
<organism evidence="10 11">
    <name type="scientific">Aspergillus pseudonomiae</name>
    <dbReference type="NCBI Taxonomy" id="1506151"/>
    <lineage>
        <taxon>Eukaryota</taxon>
        <taxon>Fungi</taxon>
        <taxon>Dikarya</taxon>
        <taxon>Ascomycota</taxon>
        <taxon>Pezizomycotina</taxon>
        <taxon>Eurotiomycetes</taxon>
        <taxon>Eurotiomycetidae</taxon>
        <taxon>Eurotiales</taxon>
        <taxon>Aspergillaceae</taxon>
        <taxon>Aspergillus</taxon>
        <taxon>Aspergillus subgen. Circumdati</taxon>
    </lineage>
</organism>
<name>A0A5N7D8Q2_9EURO</name>
<dbReference type="Gene3D" id="3.30.40.10">
    <property type="entry name" value="Zinc/RING finger domain, C3HC4 (zinc finger)"/>
    <property type="match status" value="1"/>
</dbReference>
<dbReference type="EC" id="2.3.2.31" evidence="2"/>
<dbReference type="Proteomes" id="UP000325579">
    <property type="component" value="Unassembled WGS sequence"/>
</dbReference>
<dbReference type="InterPro" id="IPR044066">
    <property type="entry name" value="TRIAD_supradom"/>
</dbReference>
<dbReference type="GO" id="GO:0061630">
    <property type="term" value="F:ubiquitin protein ligase activity"/>
    <property type="evidence" value="ECO:0007669"/>
    <property type="project" value="UniProtKB-EC"/>
</dbReference>
<comment type="catalytic activity">
    <reaction evidence="1">
        <text>[E2 ubiquitin-conjugating enzyme]-S-ubiquitinyl-L-cysteine + [acceptor protein]-L-lysine = [E2 ubiquitin-conjugating enzyme]-L-cysteine + [acceptor protein]-N(6)-ubiquitinyl-L-lysine.</text>
        <dbReference type="EC" id="2.3.2.31"/>
    </reaction>
</comment>
<protein>
    <recommendedName>
        <fullName evidence="2">RBR-type E3 ubiquitin transferase</fullName>
        <ecNumber evidence="2">2.3.2.31</ecNumber>
    </recommendedName>
</protein>
<evidence type="ECO:0000259" key="9">
    <source>
        <dbReference type="PROSITE" id="PS51873"/>
    </source>
</evidence>
<dbReference type="PANTHER" id="PTHR11685">
    <property type="entry name" value="RBR FAMILY RING FINGER AND IBR DOMAIN-CONTAINING"/>
    <property type="match status" value="1"/>
</dbReference>
<dbReference type="EMBL" id="ML736785">
    <property type="protein sequence ID" value="KAE8402674.1"/>
    <property type="molecule type" value="Genomic_DNA"/>
</dbReference>
<gene>
    <name evidence="10" type="ORF">BDV37DRAFT_272682</name>
</gene>
<keyword evidence="6" id="KW-0863">Zinc-finger</keyword>
<dbReference type="RefSeq" id="XP_031939993.1">
    <property type="nucleotide sequence ID" value="XM_032084917.1"/>
</dbReference>
<dbReference type="GO" id="GO:0016567">
    <property type="term" value="P:protein ubiquitination"/>
    <property type="evidence" value="ECO:0007669"/>
    <property type="project" value="InterPro"/>
</dbReference>
<evidence type="ECO:0000256" key="4">
    <source>
        <dbReference type="ARBA" id="ARBA00022723"/>
    </source>
</evidence>
<dbReference type="InterPro" id="IPR002867">
    <property type="entry name" value="IBR_dom"/>
</dbReference>
<evidence type="ECO:0000313" key="10">
    <source>
        <dbReference type="EMBL" id="KAE8402674.1"/>
    </source>
</evidence>
<evidence type="ECO:0000256" key="8">
    <source>
        <dbReference type="ARBA" id="ARBA00022833"/>
    </source>
</evidence>
<dbReference type="CDD" id="cd20335">
    <property type="entry name" value="BRcat_RBR"/>
    <property type="match status" value="1"/>
</dbReference>
<evidence type="ECO:0000256" key="1">
    <source>
        <dbReference type="ARBA" id="ARBA00001798"/>
    </source>
</evidence>
<dbReference type="OrthoDB" id="10009520at2759"/>
<reference evidence="10 11" key="1">
    <citation type="submission" date="2019-04" db="EMBL/GenBank/DDBJ databases">
        <authorList>
            <consortium name="DOE Joint Genome Institute"/>
            <person name="Mondo S."/>
            <person name="Kjaerbolling I."/>
            <person name="Vesth T."/>
            <person name="Frisvad J.C."/>
            <person name="Nybo J.L."/>
            <person name="Theobald S."/>
            <person name="Kildgaard S."/>
            <person name="Isbrandt T."/>
            <person name="Kuo A."/>
            <person name="Sato A."/>
            <person name="Lyhne E.K."/>
            <person name="Kogle M.E."/>
            <person name="Wiebenga A."/>
            <person name="Kun R.S."/>
            <person name="Lubbers R.J."/>
            <person name="Makela M.R."/>
            <person name="Barry K."/>
            <person name="Chovatia M."/>
            <person name="Clum A."/>
            <person name="Daum C."/>
            <person name="Haridas S."/>
            <person name="He G."/>
            <person name="LaButti K."/>
            <person name="Lipzen A."/>
            <person name="Riley R."/>
            <person name="Salamov A."/>
            <person name="Simmons B.A."/>
            <person name="Magnuson J.K."/>
            <person name="Henrissat B."/>
            <person name="Mortensen U.H."/>
            <person name="Larsen T.O."/>
            <person name="Devries R.P."/>
            <person name="Grigoriev I.V."/>
            <person name="Machida M."/>
            <person name="Baker S.E."/>
            <person name="Andersen M.R."/>
            <person name="Cantor M.N."/>
            <person name="Hua S.X."/>
        </authorList>
    </citation>
    <scope>NUCLEOTIDE SEQUENCE [LARGE SCALE GENOMIC DNA]</scope>
    <source>
        <strain evidence="10 11">CBS 119388</strain>
    </source>
</reference>
<dbReference type="SMART" id="SM00647">
    <property type="entry name" value="IBR"/>
    <property type="match status" value="2"/>
</dbReference>
<dbReference type="GO" id="GO:0008270">
    <property type="term" value="F:zinc ion binding"/>
    <property type="evidence" value="ECO:0007669"/>
    <property type="project" value="UniProtKB-KW"/>
</dbReference>
<dbReference type="PROSITE" id="PS51873">
    <property type="entry name" value="TRIAD"/>
    <property type="match status" value="1"/>
</dbReference>